<evidence type="ECO:0000256" key="4">
    <source>
        <dbReference type="ARBA" id="ARBA00023157"/>
    </source>
</evidence>
<dbReference type="Pfam" id="PF17972">
    <property type="entry name" value="bMG5"/>
    <property type="match status" value="1"/>
</dbReference>
<keyword evidence="10" id="KW-1185">Reference proteome</keyword>
<dbReference type="InterPro" id="IPR047565">
    <property type="entry name" value="Alpha-macroglob_thiol-ester_cl"/>
</dbReference>
<feature type="domain" description="Apple" evidence="6">
    <location>
        <begin position="29"/>
        <end position="96"/>
    </location>
</feature>
<organism evidence="9 10">
    <name type="scientific">Allorhizobium borbori</name>
    <dbReference type="NCBI Taxonomy" id="485907"/>
    <lineage>
        <taxon>Bacteria</taxon>
        <taxon>Pseudomonadati</taxon>
        <taxon>Pseudomonadota</taxon>
        <taxon>Alphaproteobacteria</taxon>
        <taxon>Hyphomicrobiales</taxon>
        <taxon>Rhizobiaceae</taxon>
        <taxon>Rhizobium/Agrobacterium group</taxon>
        <taxon>Allorhizobium</taxon>
    </lineage>
</organism>
<gene>
    <name evidence="9" type="ORF">GGQ66_002603</name>
</gene>
<dbReference type="Pfam" id="PF07678">
    <property type="entry name" value="TED_complement"/>
    <property type="match status" value="1"/>
</dbReference>
<dbReference type="GO" id="GO:0004866">
    <property type="term" value="F:endopeptidase inhibitor activity"/>
    <property type="evidence" value="ECO:0007669"/>
    <property type="project" value="InterPro"/>
</dbReference>
<dbReference type="SUPFAM" id="SSF57414">
    <property type="entry name" value="Hairpin loop containing domain-like"/>
    <property type="match status" value="1"/>
</dbReference>
<dbReference type="InterPro" id="IPR026284">
    <property type="entry name" value="A2MG_proteobact"/>
</dbReference>
<dbReference type="Pfam" id="PF07703">
    <property type="entry name" value="A2M_BRD"/>
    <property type="match status" value="1"/>
</dbReference>
<dbReference type="InterPro" id="IPR003609">
    <property type="entry name" value="Pan_app"/>
</dbReference>
<dbReference type="Proteomes" id="UP000584824">
    <property type="component" value="Unassembled WGS sequence"/>
</dbReference>
<feature type="domain" description="Alpha-2-macroglobulin" evidence="8">
    <location>
        <begin position="1146"/>
        <end position="1235"/>
    </location>
</feature>
<dbReference type="InterPro" id="IPR011626">
    <property type="entry name" value="Alpha-macroglobulin_TED"/>
</dbReference>
<accession>A0A7W6K2M5</accession>
<evidence type="ECO:0000256" key="5">
    <source>
        <dbReference type="SAM" id="SignalP"/>
    </source>
</evidence>
<dbReference type="InterPro" id="IPR011625">
    <property type="entry name" value="A2M_N_BRD"/>
</dbReference>
<dbReference type="InterPro" id="IPR041203">
    <property type="entry name" value="Bact_A2M_MG5"/>
</dbReference>
<dbReference type="InterPro" id="IPR001599">
    <property type="entry name" value="Macroglobln_a2"/>
</dbReference>
<dbReference type="GO" id="GO:0005615">
    <property type="term" value="C:extracellular space"/>
    <property type="evidence" value="ECO:0007669"/>
    <property type="project" value="InterPro"/>
</dbReference>
<sequence length="1806" mass="192404">MRAFLRSILVLSLVSMAGLAAAQSARTIETTPDADYFGFDLRAEKNVSQAQCEKLCTDSKYCKAFTYNIKAQWCFLKSDYDTIKPAPGAVAGRVVEKTSEPDTGAPPRLAFISSWMQQNARDFANGLDVPEEDSDKTLAVLSSEAAAATAANDSARAFALYKAIAVAEPDKALGWLGAARVALGVTDNSISATDAVSAALNGYQRTRTAKERASALSVLAQALEKTSEFRPALEAYKASLKLAEVKSVRAAYAALHEKQGFRMVEHTIDSDTASPRACVQFSEPLQKSGTDYSSFVTLDGAVPSALEAKDNQICVEGLTHGGRYKLAFRAGLPSTVGENLEKPVSLDLYVRDRKPAIRFTGENFVLPATARRSIPVVSVNAEEASLKLYRIGDRGVAPLMADSKFLSQMDGYGFDDLEENRGELVWQGALSLDQQLNKETITGFPVDEALPERKPGVYVLTASVKGDGLESWDSKATQWFVVSDIGLSTFAGTDGLSVFVRSLSSAKPMANAELTLLSRGNEVLGTGKTDRDGKLVLSAGLMRGAGALAPAVLTAKMGEDYVFLDMTRAGFDLSDRGVTGRTAPGPLDLLLWTERGIYRAGETVHAAALARDAAANAVPGLPLTFVFERPDGVEASRVVSNDVGLGGHAVDYAVSATAMRGTWRFKVFTDPKAPALAEKSFLVEDFVPDRIEFYMVTEAKAIASDAPATLDIDGRFLYGAPAAGLAMEGEIVVKPVRSRAGFEGYVFGLADEETEEASRTALEDLPTLDEDGKASVEVALSDLPSTTQWLQAEIALRMREGGGRAIERTLSLPVQQDGPMIGIKTEFSGSVAENSQAKFNIIAVDGEARTALKGAKWKLIKVERNYQWYREGNGWRFEPVLSTSKVADGTLDIGAEGAALSVPVAFGRYRLEIEGKGALSSAAFDAGWYVEASSTETPDALEIALDKPSYAAGDTAKLKISPRHAGRVLVTVGTESLLYSADAEIGEGGGEIAIPVTADWGGGAYVAATLFRPGDAQESRMPMRAIGVKWLGIDPAARRLAVTLSPPEKVLPRGALEIPVQVAGAGVGEEAYVTVAAVDVGIINLTRYTMPEPEGWYFGQRKLGLEIRDLYGRLIDGSLGAMGRIRTGGDGGDMALQASPPTEKLVAFFSGPVKLGADGKANIRFDLPQFNGTARVMAVAWTKTGVGHAEKDVVIRDPIVLQASLPKFLSPGDRSELRIDIAPTDAPAGTYKLTVSTDAAVTLDRAAATRDVALQPGKRQAVTLPILAHQPGTAKIGLALTGADGLKVEQGLEVPVRPSTLPVTVRNELAIEPGRKLVVDSGLLAGSIVDGASVAVNITRAPAFDMTALAMMLDRYPYGCAEQTVSRALPLLYLDQAAALAEGPDDPDLKVRVQQAVERVLGYQSSSGSFGLWGPDSGDLWLDAYVSDFLTRARERGFAVPEEALAQALSNLENQLAYTEVKNAGNAMAYALYVLAKNRKAAISDLRYYADTALESISTPMARGQLAAALSLYGDQGRSGSLFRSALALSGEAAAAQSRSDYGSTLRDNAALLALAAESRPEPGVVVPVSTRVAEEWQLKSASSTQEQAWMWLAGRALSEGDKTLALAINGEAKKGGYQARMSGEVLAAKPISVENRGKETVYASVTAVASPEEALPAGGQGYAISRTYYTMDGEETDISQAVQNERYVVQITVTPEHDWAQRLLVTDLLPAGFEIDNPKIIGSADLANFDWLADVEAAHTEFRSDRFVAAFNRNEGDGDEITLAYVVRAVTPGTYALPAASVEDMYRPEFAARTASGMVAVSKAD</sequence>
<evidence type="ECO:0000259" key="7">
    <source>
        <dbReference type="SMART" id="SM01359"/>
    </source>
</evidence>
<feature type="domain" description="Alpha-2-macroglobulin bait region" evidence="7">
    <location>
        <begin position="941"/>
        <end position="1085"/>
    </location>
</feature>
<dbReference type="Pfam" id="PF17962">
    <property type="entry name" value="bMG6"/>
    <property type="match status" value="1"/>
</dbReference>
<evidence type="ECO:0000256" key="1">
    <source>
        <dbReference type="ARBA" id="ARBA00010556"/>
    </source>
</evidence>
<evidence type="ECO:0000256" key="2">
    <source>
        <dbReference type="ARBA" id="ARBA00022729"/>
    </source>
</evidence>
<dbReference type="SMART" id="SM00223">
    <property type="entry name" value="APPLE"/>
    <property type="match status" value="1"/>
</dbReference>
<dbReference type="Pfam" id="PF21142">
    <property type="entry name" value="A2M_bMG2"/>
    <property type="match status" value="1"/>
</dbReference>
<dbReference type="SMART" id="SM01359">
    <property type="entry name" value="A2M_N_2"/>
    <property type="match status" value="1"/>
</dbReference>
<dbReference type="RefSeq" id="WP_183793117.1">
    <property type="nucleotide sequence ID" value="NZ_JACIDU010000009.1"/>
</dbReference>
<proteinExistence type="inferred from homology"/>
<dbReference type="InterPro" id="IPR041462">
    <property type="entry name" value="Bact_A2M_MG6"/>
</dbReference>
<dbReference type="CDD" id="cd02891">
    <property type="entry name" value="A2M_like"/>
    <property type="match status" value="1"/>
</dbReference>
<dbReference type="Pfam" id="PF00024">
    <property type="entry name" value="PAN_1"/>
    <property type="match status" value="1"/>
</dbReference>
<feature type="chain" id="PRO_5030897004" description="Apple domain-containing protein" evidence="5">
    <location>
        <begin position="23"/>
        <end position="1806"/>
    </location>
</feature>
<dbReference type="GO" id="GO:0006508">
    <property type="term" value="P:proteolysis"/>
    <property type="evidence" value="ECO:0007669"/>
    <property type="project" value="InterPro"/>
</dbReference>
<dbReference type="Pfam" id="PF00207">
    <property type="entry name" value="A2M"/>
    <property type="match status" value="1"/>
</dbReference>
<dbReference type="Pfam" id="PF11974">
    <property type="entry name" value="bMG3"/>
    <property type="match status" value="1"/>
</dbReference>
<dbReference type="PANTHER" id="PTHR40094:SF1">
    <property type="entry name" value="UBIQUITIN DOMAIN-CONTAINING PROTEIN"/>
    <property type="match status" value="1"/>
</dbReference>
<dbReference type="Gene3D" id="1.50.10.20">
    <property type="match status" value="1"/>
</dbReference>
<name>A0A7W6K2M5_9HYPH</name>
<dbReference type="Gene3D" id="3.50.4.10">
    <property type="entry name" value="Hepatocyte Growth Factor"/>
    <property type="match status" value="1"/>
</dbReference>
<dbReference type="PIRSF" id="PIRSF038980">
    <property type="entry name" value="A2M_bac"/>
    <property type="match status" value="1"/>
</dbReference>
<dbReference type="Pfam" id="PF01835">
    <property type="entry name" value="MG2"/>
    <property type="match status" value="1"/>
</dbReference>
<dbReference type="EMBL" id="JACIDU010000009">
    <property type="protein sequence ID" value="MBB4104035.1"/>
    <property type="molecule type" value="Genomic_DNA"/>
</dbReference>
<evidence type="ECO:0000259" key="8">
    <source>
        <dbReference type="SMART" id="SM01360"/>
    </source>
</evidence>
<dbReference type="CDD" id="cd01100">
    <property type="entry name" value="APPLE_Factor_XI_like"/>
    <property type="match status" value="1"/>
</dbReference>
<dbReference type="InterPro" id="IPR002890">
    <property type="entry name" value="MG2"/>
</dbReference>
<keyword evidence="2 5" id="KW-0732">Signal</keyword>
<evidence type="ECO:0000313" key="9">
    <source>
        <dbReference type="EMBL" id="MBB4104035.1"/>
    </source>
</evidence>
<dbReference type="InterPro" id="IPR041246">
    <property type="entry name" value="Bact_MG10"/>
</dbReference>
<keyword evidence="3" id="KW-0677">Repeat</keyword>
<evidence type="ECO:0000256" key="3">
    <source>
        <dbReference type="ARBA" id="ARBA00022737"/>
    </source>
</evidence>
<dbReference type="InterPro" id="IPR008930">
    <property type="entry name" value="Terpenoid_cyclase/PrenylTrfase"/>
</dbReference>
<dbReference type="PANTHER" id="PTHR40094">
    <property type="entry name" value="ALPHA-2-MACROGLOBULIN HOMOLOG"/>
    <property type="match status" value="1"/>
</dbReference>
<dbReference type="SMART" id="SM01360">
    <property type="entry name" value="A2M"/>
    <property type="match status" value="1"/>
</dbReference>
<evidence type="ECO:0000259" key="6">
    <source>
        <dbReference type="SMART" id="SM00223"/>
    </source>
</evidence>
<dbReference type="SMART" id="SM01419">
    <property type="entry name" value="Thiol-ester_cl"/>
    <property type="match status" value="1"/>
</dbReference>
<reference evidence="9 10" key="1">
    <citation type="submission" date="2020-08" db="EMBL/GenBank/DDBJ databases">
        <title>Genomic Encyclopedia of Type Strains, Phase IV (KMG-IV): sequencing the most valuable type-strain genomes for metagenomic binning, comparative biology and taxonomic classification.</title>
        <authorList>
            <person name="Goeker M."/>
        </authorList>
    </citation>
    <scope>NUCLEOTIDE SEQUENCE [LARGE SCALE GENOMIC DNA]</scope>
    <source>
        <strain evidence="9 10">DSM 26385</strain>
    </source>
</reference>
<dbReference type="Pfam" id="PF17973">
    <property type="entry name" value="bMG10"/>
    <property type="match status" value="1"/>
</dbReference>
<comment type="similarity">
    <text evidence="1">Belongs to the protease inhibitor I39 (alpha-2-macroglobulin) family. Bacterial alpha-2-macroglobulin subfamily.</text>
</comment>
<dbReference type="PROSITE" id="PS00477">
    <property type="entry name" value="ALPHA_2_MACROGLOBULIN"/>
    <property type="match status" value="1"/>
</dbReference>
<dbReference type="InterPro" id="IPR049120">
    <property type="entry name" value="A2M_bMG2"/>
</dbReference>
<dbReference type="SUPFAM" id="SSF48239">
    <property type="entry name" value="Terpenoid cyclases/Protein prenyltransferases"/>
    <property type="match status" value="1"/>
</dbReference>
<dbReference type="Gene3D" id="2.60.40.1930">
    <property type="match status" value="1"/>
</dbReference>
<dbReference type="InterPro" id="IPR051802">
    <property type="entry name" value="YfhM-like"/>
</dbReference>
<dbReference type="InterPro" id="IPR021868">
    <property type="entry name" value="Alpha_2_Macroglob_MG3"/>
</dbReference>
<dbReference type="InterPro" id="IPR019742">
    <property type="entry name" value="MacrogloblnA2_CS"/>
</dbReference>
<evidence type="ECO:0000313" key="10">
    <source>
        <dbReference type="Proteomes" id="UP000584824"/>
    </source>
</evidence>
<comment type="caution">
    <text evidence="9">The sequence shown here is derived from an EMBL/GenBank/DDBJ whole genome shotgun (WGS) entry which is preliminary data.</text>
</comment>
<keyword evidence="4" id="KW-1015">Disulfide bond</keyword>
<protein>
    <recommendedName>
        <fullName evidence="11">Apple domain-containing protein</fullName>
    </recommendedName>
</protein>
<feature type="signal peptide" evidence="5">
    <location>
        <begin position="1"/>
        <end position="22"/>
    </location>
</feature>
<evidence type="ECO:0008006" key="11">
    <source>
        <dbReference type="Google" id="ProtNLM"/>
    </source>
</evidence>
<dbReference type="InterPro" id="IPR000177">
    <property type="entry name" value="Apple"/>
</dbReference>